<dbReference type="InterPro" id="IPR036188">
    <property type="entry name" value="FAD/NAD-bd_sf"/>
</dbReference>
<dbReference type="EMBL" id="AVOT02087564">
    <property type="protein sequence ID" value="MBW0571132.1"/>
    <property type="molecule type" value="Genomic_DNA"/>
</dbReference>
<dbReference type="Proteomes" id="UP000765509">
    <property type="component" value="Unassembled WGS sequence"/>
</dbReference>
<evidence type="ECO:0000256" key="1">
    <source>
        <dbReference type="SAM" id="MobiDB-lite"/>
    </source>
</evidence>
<evidence type="ECO:0000313" key="2">
    <source>
        <dbReference type="EMBL" id="MBW0571132.1"/>
    </source>
</evidence>
<feature type="region of interest" description="Disordered" evidence="1">
    <location>
        <begin position="20"/>
        <end position="62"/>
    </location>
</feature>
<name>A0A9Q3PST8_9BASI</name>
<evidence type="ECO:0000313" key="3">
    <source>
        <dbReference type="Proteomes" id="UP000765509"/>
    </source>
</evidence>
<keyword evidence="3" id="KW-1185">Reference proteome</keyword>
<dbReference type="OrthoDB" id="438553at2759"/>
<accession>A0A9Q3PST8</accession>
<comment type="caution">
    <text evidence="2">The sequence shown here is derived from an EMBL/GenBank/DDBJ whole genome shotgun (WGS) entry which is preliminary data.</text>
</comment>
<feature type="compositionally biased region" description="Basic and acidic residues" evidence="1">
    <location>
        <begin position="20"/>
        <end position="29"/>
    </location>
</feature>
<feature type="non-terminal residue" evidence="2">
    <location>
        <position position="1"/>
    </location>
</feature>
<organism evidence="2 3">
    <name type="scientific">Austropuccinia psidii MF-1</name>
    <dbReference type="NCBI Taxonomy" id="1389203"/>
    <lineage>
        <taxon>Eukaryota</taxon>
        <taxon>Fungi</taxon>
        <taxon>Dikarya</taxon>
        <taxon>Basidiomycota</taxon>
        <taxon>Pucciniomycotina</taxon>
        <taxon>Pucciniomycetes</taxon>
        <taxon>Pucciniales</taxon>
        <taxon>Sphaerophragmiaceae</taxon>
        <taxon>Austropuccinia</taxon>
    </lineage>
</organism>
<dbReference type="Gene3D" id="3.50.50.60">
    <property type="entry name" value="FAD/NAD(P)-binding domain"/>
    <property type="match status" value="1"/>
</dbReference>
<reference evidence="2" key="1">
    <citation type="submission" date="2021-03" db="EMBL/GenBank/DDBJ databases">
        <title>Draft genome sequence of rust myrtle Austropuccinia psidii MF-1, a brazilian biotype.</title>
        <authorList>
            <person name="Quecine M.C."/>
            <person name="Pachon D.M.R."/>
            <person name="Bonatelli M.L."/>
            <person name="Correr F.H."/>
            <person name="Franceschini L.M."/>
            <person name="Leite T.F."/>
            <person name="Margarido G.R.A."/>
            <person name="Almeida C.A."/>
            <person name="Ferrarezi J.A."/>
            <person name="Labate C.A."/>
        </authorList>
    </citation>
    <scope>NUCLEOTIDE SEQUENCE</scope>
    <source>
        <strain evidence="2">MF-1</strain>
    </source>
</reference>
<proteinExistence type="predicted"/>
<sequence length="62" mass="6818">PIEIIVLEKANCFGGWIKSHKPDSHDGRPESTAQGCKFESGPRSVRPKGMAGMMTPELVRDH</sequence>
<gene>
    <name evidence="2" type="ORF">O181_110847</name>
</gene>
<feature type="non-terminal residue" evidence="2">
    <location>
        <position position="62"/>
    </location>
</feature>
<protein>
    <submittedName>
        <fullName evidence="2">Uncharacterized protein</fullName>
    </submittedName>
</protein>
<dbReference type="AlphaFoldDB" id="A0A9Q3PST8"/>